<dbReference type="SUPFAM" id="SSF48403">
    <property type="entry name" value="Ankyrin repeat"/>
    <property type="match status" value="1"/>
</dbReference>
<accession>A0A9J5XVS7</accession>
<gene>
    <name evidence="1" type="ORF">H5410_042471</name>
</gene>
<protein>
    <recommendedName>
        <fullName evidence="3">PGG domain-containing protein</fullName>
    </recommendedName>
</protein>
<keyword evidence="2" id="KW-1185">Reference proteome</keyword>
<name>A0A9J5XVS7_SOLCO</name>
<dbReference type="InterPro" id="IPR036770">
    <property type="entry name" value="Ankyrin_rpt-contain_sf"/>
</dbReference>
<dbReference type="EMBL" id="JACXVP010000008">
    <property type="protein sequence ID" value="KAG5591957.1"/>
    <property type="molecule type" value="Genomic_DNA"/>
</dbReference>
<evidence type="ECO:0008006" key="3">
    <source>
        <dbReference type="Google" id="ProtNLM"/>
    </source>
</evidence>
<evidence type="ECO:0000313" key="1">
    <source>
        <dbReference type="EMBL" id="KAG5591957.1"/>
    </source>
</evidence>
<proteinExistence type="predicted"/>
<evidence type="ECO:0000313" key="2">
    <source>
        <dbReference type="Proteomes" id="UP000824120"/>
    </source>
</evidence>
<dbReference type="Proteomes" id="UP000824120">
    <property type="component" value="Chromosome 8"/>
</dbReference>
<reference evidence="1 2" key="1">
    <citation type="submission" date="2020-09" db="EMBL/GenBank/DDBJ databases">
        <title>De no assembly of potato wild relative species, Solanum commersonii.</title>
        <authorList>
            <person name="Cho K."/>
        </authorList>
    </citation>
    <scope>NUCLEOTIDE SEQUENCE [LARGE SCALE GENOMIC DNA]</scope>
    <source>
        <strain evidence="1">LZ3.2</strain>
        <tissue evidence="1">Leaf</tissue>
    </source>
</reference>
<sequence length="153" mass="17498">MCLSRDHEGRSPLHLAIIKGRVEMTDHCENVLHLCVKHNNQLEALNLLMDMISDDKLKRDAIMVVALLIVTMANQGGMNPPGGDFPGNKEADFIRTSSHISYDTGKANNIVANRWIAFKEKEFHVGFDDYHVVDNYIVSNHLWHIHLHHHTRE</sequence>
<dbReference type="OrthoDB" id="902644at2759"/>
<dbReference type="AlphaFoldDB" id="A0A9J5XVS7"/>
<comment type="caution">
    <text evidence="1">The sequence shown here is derived from an EMBL/GenBank/DDBJ whole genome shotgun (WGS) entry which is preliminary data.</text>
</comment>
<organism evidence="1 2">
    <name type="scientific">Solanum commersonii</name>
    <name type="common">Commerson's wild potato</name>
    <name type="synonym">Commerson's nightshade</name>
    <dbReference type="NCBI Taxonomy" id="4109"/>
    <lineage>
        <taxon>Eukaryota</taxon>
        <taxon>Viridiplantae</taxon>
        <taxon>Streptophyta</taxon>
        <taxon>Embryophyta</taxon>
        <taxon>Tracheophyta</taxon>
        <taxon>Spermatophyta</taxon>
        <taxon>Magnoliopsida</taxon>
        <taxon>eudicotyledons</taxon>
        <taxon>Gunneridae</taxon>
        <taxon>Pentapetalae</taxon>
        <taxon>asterids</taxon>
        <taxon>lamiids</taxon>
        <taxon>Solanales</taxon>
        <taxon>Solanaceae</taxon>
        <taxon>Solanoideae</taxon>
        <taxon>Solaneae</taxon>
        <taxon>Solanum</taxon>
    </lineage>
</organism>